<evidence type="ECO:0000313" key="3">
    <source>
        <dbReference type="Proteomes" id="UP001161391"/>
    </source>
</evidence>
<accession>A0ABQ5VBE1</accession>
<dbReference type="RefSeq" id="WP_284390140.1">
    <property type="nucleotide sequence ID" value="NZ_BSNK01000002.1"/>
</dbReference>
<dbReference type="CDD" id="cd04301">
    <property type="entry name" value="NAT_SF"/>
    <property type="match status" value="1"/>
</dbReference>
<feature type="domain" description="N-acetyltransferase" evidence="1">
    <location>
        <begin position="124"/>
        <end position="206"/>
    </location>
</feature>
<protein>
    <submittedName>
        <fullName evidence="2">N-acetyltransferase</fullName>
    </submittedName>
</protein>
<comment type="caution">
    <text evidence="2">The sequence shown here is derived from an EMBL/GenBank/DDBJ whole genome shotgun (WGS) entry which is preliminary data.</text>
</comment>
<evidence type="ECO:0000259" key="1">
    <source>
        <dbReference type="PROSITE" id="PS51186"/>
    </source>
</evidence>
<reference evidence="2" key="2">
    <citation type="submission" date="2023-01" db="EMBL/GenBank/DDBJ databases">
        <title>Draft genome sequence of Algimonas ampicilliniresistens strain NBRC 108219.</title>
        <authorList>
            <person name="Sun Q."/>
            <person name="Mori K."/>
        </authorList>
    </citation>
    <scope>NUCLEOTIDE SEQUENCE</scope>
    <source>
        <strain evidence="2">NBRC 108219</strain>
    </source>
</reference>
<dbReference type="InterPro" id="IPR016181">
    <property type="entry name" value="Acyl_CoA_acyltransferase"/>
</dbReference>
<organism evidence="2 3">
    <name type="scientific">Algimonas ampicilliniresistens</name>
    <dbReference type="NCBI Taxonomy" id="1298735"/>
    <lineage>
        <taxon>Bacteria</taxon>
        <taxon>Pseudomonadati</taxon>
        <taxon>Pseudomonadota</taxon>
        <taxon>Alphaproteobacteria</taxon>
        <taxon>Maricaulales</taxon>
        <taxon>Robiginitomaculaceae</taxon>
        <taxon>Algimonas</taxon>
    </lineage>
</organism>
<reference evidence="2" key="1">
    <citation type="journal article" date="2014" name="Int. J. Syst. Evol. Microbiol.">
        <title>Complete genome of a new Firmicutes species belonging to the dominant human colonic microbiota ('Ruminococcus bicirculans') reveals two chromosomes and a selective capacity to utilize plant glucans.</title>
        <authorList>
            <consortium name="NISC Comparative Sequencing Program"/>
            <person name="Wegmann U."/>
            <person name="Louis P."/>
            <person name="Goesmann A."/>
            <person name="Henrissat B."/>
            <person name="Duncan S.H."/>
            <person name="Flint H.J."/>
        </authorList>
    </citation>
    <scope>NUCLEOTIDE SEQUENCE</scope>
    <source>
        <strain evidence="2">NBRC 108219</strain>
    </source>
</reference>
<dbReference type="PROSITE" id="PS51186">
    <property type="entry name" value="GNAT"/>
    <property type="match status" value="1"/>
</dbReference>
<keyword evidence="3" id="KW-1185">Reference proteome</keyword>
<dbReference type="Proteomes" id="UP001161391">
    <property type="component" value="Unassembled WGS sequence"/>
</dbReference>
<dbReference type="PANTHER" id="PTHR42791:SF1">
    <property type="entry name" value="N-ACETYLTRANSFERASE DOMAIN-CONTAINING PROTEIN"/>
    <property type="match status" value="1"/>
</dbReference>
<dbReference type="SUPFAM" id="SSF55729">
    <property type="entry name" value="Acyl-CoA N-acyltransferases (Nat)"/>
    <property type="match status" value="1"/>
</dbReference>
<dbReference type="EMBL" id="BSNK01000002">
    <property type="protein sequence ID" value="GLQ24074.1"/>
    <property type="molecule type" value="Genomic_DNA"/>
</dbReference>
<proteinExistence type="predicted"/>
<dbReference type="Pfam" id="PF00583">
    <property type="entry name" value="Acetyltransf_1"/>
    <property type="match status" value="1"/>
</dbReference>
<dbReference type="InterPro" id="IPR000182">
    <property type="entry name" value="GNAT_dom"/>
</dbReference>
<name>A0ABQ5VBE1_9PROT</name>
<dbReference type="Gene3D" id="3.40.630.30">
    <property type="match status" value="1"/>
</dbReference>
<gene>
    <name evidence="2" type="ORF">GCM10007853_19480</name>
</gene>
<sequence length="206" mass="22714">MVFDLPTLPAKISTGQRGEARLFAEITAKAFAKDPFNLWVFGKPNAMRPTFHVEAAHTYLPHGLCHRIGEQAAAMWMLPKTLGGRSTDIPMRAMPGLIMILLRYGGIGAVRRAAAADRAMKANKPTEPHLYLFTIGVTPDAQGQGFGHQLLSPLLRAADRAGLPIYLESSNPANHDFYAGHGFETHKIVYARPDAPPLETMWRYPQ</sequence>
<dbReference type="InterPro" id="IPR052523">
    <property type="entry name" value="Trichothecene_AcTrans"/>
</dbReference>
<dbReference type="PANTHER" id="PTHR42791">
    <property type="entry name" value="GNAT FAMILY ACETYLTRANSFERASE"/>
    <property type="match status" value="1"/>
</dbReference>
<evidence type="ECO:0000313" key="2">
    <source>
        <dbReference type="EMBL" id="GLQ24074.1"/>
    </source>
</evidence>